<proteinExistence type="predicted"/>
<dbReference type="Pfam" id="PF14361">
    <property type="entry name" value="RsbRD_N"/>
    <property type="match status" value="1"/>
</dbReference>
<reference evidence="2 3" key="1">
    <citation type="submission" date="2020-08" db="EMBL/GenBank/DDBJ databases">
        <title>Bridging the membrane lipid divide: bacteria of the FCB group superphylum have the potential to synthesize archaeal ether lipids.</title>
        <authorList>
            <person name="Villanueva L."/>
            <person name="Von Meijenfeldt F.A.B."/>
            <person name="Westbye A.B."/>
            <person name="Yadav S."/>
            <person name="Hopmans E.C."/>
            <person name="Dutilh B.E."/>
            <person name="Sinninghe Damste J.S."/>
        </authorList>
    </citation>
    <scope>NUCLEOTIDE SEQUENCE [LARGE SCALE GENOMIC DNA]</scope>
    <source>
        <strain evidence="2">NIOZ-UU27</strain>
    </source>
</reference>
<name>A0A8J6T510_9DELT</name>
<organism evidence="2 3">
    <name type="scientific">Candidatus Desulfacyla euxinica</name>
    <dbReference type="NCBI Taxonomy" id="2841693"/>
    <lineage>
        <taxon>Bacteria</taxon>
        <taxon>Deltaproteobacteria</taxon>
        <taxon>Candidatus Desulfacyla</taxon>
    </lineage>
</organism>
<feature type="domain" description="RsbT co-antagonist protein RsbRD N-terminal" evidence="1">
    <location>
        <begin position="14"/>
        <end position="142"/>
    </location>
</feature>
<dbReference type="AlphaFoldDB" id="A0A8J6T510"/>
<dbReference type="Proteomes" id="UP000650524">
    <property type="component" value="Unassembled WGS sequence"/>
</dbReference>
<gene>
    <name evidence="2" type="ORF">H8E19_02155</name>
</gene>
<dbReference type="EMBL" id="JACNJD010000105">
    <property type="protein sequence ID" value="MBC8176181.1"/>
    <property type="molecule type" value="Genomic_DNA"/>
</dbReference>
<evidence type="ECO:0000313" key="2">
    <source>
        <dbReference type="EMBL" id="MBC8176181.1"/>
    </source>
</evidence>
<accession>A0A8J6T510</accession>
<dbReference type="InterPro" id="IPR025751">
    <property type="entry name" value="RsbRD_N_dom"/>
</dbReference>
<protein>
    <submittedName>
        <fullName evidence="2">RsbRD N-terminal domain-containing protein</fullName>
    </submittedName>
</protein>
<comment type="caution">
    <text evidence="2">The sequence shown here is derived from an EMBL/GenBank/DDBJ whole genome shotgun (WGS) entry which is preliminary data.</text>
</comment>
<evidence type="ECO:0000313" key="3">
    <source>
        <dbReference type="Proteomes" id="UP000650524"/>
    </source>
</evidence>
<sequence>MNSDNFLAEKKSKIIKKWRDAVIKSYPEDSQGFLKREKSQFANPVGLTISTEIETLYDEIISGDNTEKISSCLDSIIRIRAVQDFKPSRAVAFVFQLKQIIKEELGSGHSDEMLILDNRIDEIALLAFDIYSACRQKISEIRVNEVKSQVGKLLERANLISEIPEQRPAL</sequence>
<evidence type="ECO:0000259" key="1">
    <source>
        <dbReference type="Pfam" id="PF14361"/>
    </source>
</evidence>